<name>A0A0H2UXK9_STRP3</name>
<dbReference type="HOGENOM" id="CLU_1049386_0_0_9"/>
<dbReference type="RefSeq" id="WP_011055012.1">
    <property type="nucleotide sequence ID" value="NC_004070.1"/>
</dbReference>
<dbReference type="AlphaFoldDB" id="A0A0H2UXK9"/>
<feature type="transmembrane region" description="Helical" evidence="2">
    <location>
        <begin position="238"/>
        <end position="258"/>
    </location>
</feature>
<evidence type="ECO:0000256" key="2">
    <source>
        <dbReference type="SAM" id="Phobius"/>
    </source>
</evidence>
<dbReference type="EMBL" id="AE014074">
    <property type="protein sequence ID" value="AAM80277.1"/>
    <property type="molecule type" value="Genomic_DNA"/>
</dbReference>
<reference evidence="3 4" key="1">
    <citation type="journal article" date="2002" name="Proc. Natl. Acad. Sci. U.S.A.">
        <title>Genome sequence of a serotype M3 strain of group A Streptococcus: phage-encoded toxins, the high-virulence phenotype, and clone emergence.</title>
        <authorList>
            <person name="Beres S.B."/>
            <person name="Sylva G.L."/>
            <person name="Barbian K.D."/>
            <person name="Lei B."/>
            <person name="Hoff J.S."/>
            <person name="Mammarella N.D."/>
            <person name="Liu M.Y."/>
            <person name="Smoot J.C."/>
            <person name="Porcella S.F."/>
            <person name="Parkins L.D."/>
            <person name="Campbell D.S."/>
            <person name="Smith T.M."/>
            <person name="McCormick J.K."/>
            <person name="Leung D.Y."/>
            <person name="Schlievert P.M."/>
            <person name="Musser J.M."/>
        </authorList>
    </citation>
    <scope>NUCLEOTIDE SEQUENCE [LARGE SCALE GENOMIC DNA]</scope>
    <source>
        <strain evidence="4">ATCC BAA-595 / MGAS315</strain>
    </source>
</reference>
<sequence length="265" mass="29019">MTTMQKTVSLLSLALLIGLLGTSGKAISVYAQDQHTDNVIAESTISQVSVEASMRGTEPYIDATVTTDQPVRQPTQATITLKDASDNTINSWVYTMAVQQRRFTAWFDLTGQKSGDYHVTVTVHTQEKAVTGQSGTVHFDQNKSRKTLTNMQQKDTSKAMTNSVDVDTKAQTNQSANQEIDSTSNPFKSATNHRSTSLKRSTKNEKLTPTASNSQKNGSNKTKMLVDKEEVKPTSKRGFPWVLSGLVVSLAAGLFIAIQKVSRRK</sequence>
<proteinExistence type="predicted"/>
<feature type="region of interest" description="Disordered" evidence="1">
    <location>
        <begin position="132"/>
        <end position="233"/>
    </location>
</feature>
<protein>
    <submittedName>
        <fullName evidence="3">Uncharacterized protein</fullName>
    </submittedName>
</protein>
<evidence type="ECO:0000256" key="1">
    <source>
        <dbReference type="SAM" id="MobiDB-lite"/>
    </source>
</evidence>
<keyword evidence="2" id="KW-0472">Membrane</keyword>
<evidence type="ECO:0000313" key="3">
    <source>
        <dbReference type="EMBL" id="AAM80277.1"/>
    </source>
</evidence>
<gene>
    <name evidence="3" type="ordered locus">SpyM3_1670</name>
</gene>
<dbReference type="KEGG" id="spg:SpyM3_1670"/>
<feature type="compositionally biased region" description="Polar residues" evidence="1">
    <location>
        <begin position="207"/>
        <end position="222"/>
    </location>
</feature>
<feature type="compositionally biased region" description="Polar residues" evidence="1">
    <location>
        <begin position="147"/>
        <end position="195"/>
    </location>
</feature>
<evidence type="ECO:0000313" key="4">
    <source>
        <dbReference type="Proteomes" id="UP000000564"/>
    </source>
</evidence>
<organism evidence="3 4">
    <name type="scientific">Streptococcus pyogenes serotype M3 (strain ATCC BAA-595 / MGAS315)</name>
    <dbReference type="NCBI Taxonomy" id="198466"/>
    <lineage>
        <taxon>Bacteria</taxon>
        <taxon>Bacillati</taxon>
        <taxon>Bacillota</taxon>
        <taxon>Bacilli</taxon>
        <taxon>Lactobacillales</taxon>
        <taxon>Streptococcaceae</taxon>
        <taxon>Streptococcus</taxon>
    </lineage>
</organism>
<dbReference type="Proteomes" id="UP000000564">
    <property type="component" value="Chromosome"/>
</dbReference>
<keyword evidence="2" id="KW-1133">Transmembrane helix</keyword>
<keyword evidence="2" id="KW-0812">Transmembrane</keyword>
<accession>A0A0H2UXK9</accession>
<feature type="compositionally biased region" description="Basic and acidic residues" evidence="1">
    <location>
        <begin position="224"/>
        <end position="233"/>
    </location>
</feature>